<evidence type="ECO:0000313" key="1">
    <source>
        <dbReference type="EMBL" id="MVO86253.1"/>
    </source>
</evidence>
<accession>A0A6L6WXM3</accession>
<dbReference type="EMBL" id="WPNZ01000008">
    <property type="protein sequence ID" value="MVO86253.1"/>
    <property type="molecule type" value="Genomic_DNA"/>
</dbReference>
<sequence length="45" mass="4898">METHGTGLPSGFMAHGGWAGWSVPSLIDEEIMEVDDFFMSLRAQG</sequence>
<name>A0A6L6WXM3_9ACTN</name>
<protein>
    <submittedName>
        <fullName evidence="1">Uncharacterized protein</fullName>
    </submittedName>
</protein>
<organism evidence="1 2">
    <name type="scientific">Streptomyces typhae</name>
    <dbReference type="NCBI Taxonomy" id="2681492"/>
    <lineage>
        <taxon>Bacteria</taxon>
        <taxon>Bacillati</taxon>
        <taxon>Actinomycetota</taxon>
        <taxon>Actinomycetes</taxon>
        <taxon>Kitasatosporales</taxon>
        <taxon>Streptomycetaceae</taxon>
        <taxon>Streptomyces</taxon>
    </lineage>
</organism>
<dbReference type="RefSeq" id="WP_157166141.1">
    <property type="nucleotide sequence ID" value="NZ_WPNZ01000008.1"/>
</dbReference>
<dbReference type="AlphaFoldDB" id="A0A6L6WXM3"/>
<reference evidence="1 2" key="1">
    <citation type="submission" date="2019-11" db="EMBL/GenBank/DDBJ databases">
        <title>Streptomyces typhae sp. nov., a novel endophytic actinomycete isolated from the root of cattail pollen (Typha angustifolia L.).</title>
        <authorList>
            <person name="Peng C."/>
        </authorList>
    </citation>
    <scope>NUCLEOTIDE SEQUENCE [LARGE SCALE GENOMIC DNA]</scope>
    <source>
        <strain evidence="2">p1417</strain>
    </source>
</reference>
<proteinExistence type="predicted"/>
<gene>
    <name evidence="1" type="ORF">GPA10_16175</name>
</gene>
<dbReference type="Proteomes" id="UP000483802">
    <property type="component" value="Unassembled WGS sequence"/>
</dbReference>
<keyword evidence="2" id="KW-1185">Reference proteome</keyword>
<evidence type="ECO:0000313" key="2">
    <source>
        <dbReference type="Proteomes" id="UP000483802"/>
    </source>
</evidence>
<comment type="caution">
    <text evidence="1">The sequence shown here is derived from an EMBL/GenBank/DDBJ whole genome shotgun (WGS) entry which is preliminary data.</text>
</comment>